<dbReference type="EMBL" id="CP090173">
    <property type="protein sequence ID" value="UJO23418.1"/>
    <property type="molecule type" value="Genomic_DNA"/>
</dbReference>
<dbReference type="InterPro" id="IPR001138">
    <property type="entry name" value="Zn2Cys6_DnaBD"/>
</dbReference>
<dbReference type="PROSITE" id="PS00463">
    <property type="entry name" value="ZN2_CY6_FUNGAL_1"/>
    <property type="match status" value="1"/>
</dbReference>
<proteinExistence type="predicted"/>
<dbReference type="OrthoDB" id="10261408at2759"/>
<dbReference type="Proteomes" id="UP000756132">
    <property type="component" value="Chromosome 11"/>
</dbReference>
<feature type="compositionally biased region" description="Polar residues" evidence="2">
    <location>
        <begin position="11"/>
        <end position="21"/>
    </location>
</feature>
<dbReference type="PANTHER" id="PTHR47256:SF3">
    <property type="entry name" value="ZN(II)2CYS6 TRANSCRIPTION FACTOR (EUROFUNG)"/>
    <property type="match status" value="1"/>
</dbReference>
<evidence type="ECO:0000256" key="2">
    <source>
        <dbReference type="SAM" id="MobiDB-lite"/>
    </source>
</evidence>
<dbReference type="PROSITE" id="PS50048">
    <property type="entry name" value="ZN2_CY6_FUNGAL_2"/>
    <property type="match status" value="1"/>
</dbReference>
<gene>
    <name evidence="4" type="ORF">CLAFUR5_12928</name>
</gene>
<dbReference type="SUPFAM" id="SSF57701">
    <property type="entry name" value="Zn2/Cys6 DNA-binding domain"/>
    <property type="match status" value="1"/>
</dbReference>
<feature type="domain" description="Zn(2)-C6 fungal-type" evidence="3">
    <location>
        <begin position="32"/>
        <end position="62"/>
    </location>
</feature>
<keyword evidence="5" id="KW-1185">Reference proteome</keyword>
<evidence type="ECO:0000256" key="1">
    <source>
        <dbReference type="ARBA" id="ARBA00023242"/>
    </source>
</evidence>
<keyword evidence="1" id="KW-0539">Nucleus</keyword>
<dbReference type="GO" id="GO:0000981">
    <property type="term" value="F:DNA-binding transcription factor activity, RNA polymerase II-specific"/>
    <property type="evidence" value="ECO:0007669"/>
    <property type="project" value="InterPro"/>
</dbReference>
<dbReference type="Gene3D" id="4.10.240.10">
    <property type="entry name" value="Zn(2)-C6 fungal-type DNA-binding domain"/>
    <property type="match status" value="1"/>
</dbReference>
<dbReference type="CDD" id="cd12148">
    <property type="entry name" value="fungal_TF_MHR"/>
    <property type="match status" value="1"/>
</dbReference>
<dbReference type="AlphaFoldDB" id="A0A9Q8PJ50"/>
<dbReference type="KEGG" id="ffu:CLAFUR5_12928"/>
<accession>A0A9Q8PJ50</accession>
<evidence type="ECO:0000313" key="5">
    <source>
        <dbReference type="Proteomes" id="UP000756132"/>
    </source>
</evidence>
<name>A0A9Q8PJ50_PASFU</name>
<protein>
    <recommendedName>
        <fullName evidence="3">Zn(2)-C6 fungal-type domain-containing protein</fullName>
    </recommendedName>
</protein>
<feature type="region of interest" description="Disordered" evidence="2">
    <location>
        <begin position="1"/>
        <end position="25"/>
    </location>
</feature>
<dbReference type="SMART" id="SM00066">
    <property type="entry name" value="GAL4"/>
    <property type="match status" value="1"/>
</dbReference>
<evidence type="ECO:0000259" key="3">
    <source>
        <dbReference type="PROSITE" id="PS50048"/>
    </source>
</evidence>
<dbReference type="Pfam" id="PF00172">
    <property type="entry name" value="Zn_clus"/>
    <property type="match status" value="1"/>
</dbReference>
<dbReference type="InterPro" id="IPR036864">
    <property type="entry name" value="Zn2-C6_fun-type_DNA-bd_sf"/>
</dbReference>
<dbReference type="PANTHER" id="PTHR47256">
    <property type="entry name" value="ZN(II)2CYS6 TRANSCRIPTION FACTOR (EUROFUNG)-RELATED"/>
    <property type="match status" value="1"/>
</dbReference>
<reference evidence="4" key="2">
    <citation type="journal article" date="2022" name="Microb. Genom.">
        <title>A chromosome-scale genome assembly of the tomato pathogen Cladosporium fulvum reveals a compartmentalized genome architecture and the presence of a dispensable chromosome.</title>
        <authorList>
            <person name="Zaccaron A.Z."/>
            <person name="Chen L.H."/>
            <person name="Samaras A."/>
            <person name="Stergiopoulos I."/>
        </authorList>
    </citation>
    <scope>NUCLEOTIDE SEQUENCE</scope>
    <source>
        <strain evidence="4">Race5_Kim</strain>
    </source>
</reference>
<organism evidence="4 5">
    <name type="scientific">Passalora fulva</name>
    <name type="common">Tomato leaf mold</name>
    <name type="synonym">Cladosporium fulvum</name>
    <dbReference type="NCBI Taxonomy" id="5499"/>
    <lineage>
        <taxon>Eukaryota</taxon>
        <taxon>Fungi</taxon>
        <taxon>Dikarya</taxon>
        <taxon>Ascomycota</taxon>
        <taxon>Pezizomycotina</taxon>
        <taxon>Dothideomycetes</taxon>
        <taxon>Dothideomycetidae</taxon>
        <taxon>Mycosphaerellales</taxon>
        <taxon>Mycosphaerellaceae</taxon>
        <taxon>Fulvia</taxon>
    </lineage>
</organism>
<reference evidence="4" key="1">
    <citation type="submission" date="2021-12" db="EMBL/GenBank/DDBJ databases">
        <authorList>
            <person name="Zaccaron A."/>
            <person name="Stergiopoulos I."/>
        </authorList>
    </citation>
    <scope>NUCLEOTIDE SEQUENCE</scope>
    <source>
        <strain evidence="4">Race5_Kim</strain>
    </source>
</reference>
<dbReference type="CDD" id="cd00067">
    <property type="entry name" value="GAL4"/>
    <property type="match status" value="1"/>
</dbReference>
<dbReference type="RefSeq" id="XP_047767784.1">
    <property type="nucleotide sequence ID" value="XM_047912076.1"/>
</dbReference>
<dbReference type="GeneID" id="71992806"/>
<evidence type="ECO:0000313" key="4">
    <source>
        <dbReference type="EMBL" id="UJO23418.1"/>
    </source>
</evidence>
<sequence>MAPKNAPKRLQSLSPSSTDPTGRQKRTVTVLACNRCRLKKVKCDGLRPACATCNKHSQICRYDSELPRPTRQNNEELRNEGLNSQQQIARLHAQPDAGSSIVKNTLATRMIDVQASWLPLVPGITMPSPDARPSPHKAARATLPYTETSLEYELFCKHPDAYHIIEPYEHPDVVANTLLGFGSSPFRYGIEDSATHGPLKGVKLYESAALVISLYLENVHAVIGTFDADLFLGDLIARRLRYCSPFLVNALLYFGCQAYTAFNLAASQLSWEFYAEAKKVWQAADGMDSLANVAALVNMANAGAQNGHDQEGMHFLQVARSMAERLGLDDDTKPPAFLLRKLVPKPLTNDRRFHSHVAWGYFIMVNMYAFYYGMPPTRGSCNLPIPGSDQFPLPSYMGSSLTAVCKFWRICREVVRLYSGDQGTIPSRVPLAAMESRYQQILVLFSSDPAFKTPNSGRKPHHAMILHIWCHSAFITLMRPWISQSFFLRTFTSPASTPENIIAASIRQLKRLVTDFRLFYPEASYNIQWHPCLIFVANATLANSANDAEWKFYFMACLFGYGTLSPAYRVAELCFKGLLAMAIEEGKIPMWRARGLSRMLEQRGQGALVGGSYSGVRLKLEGAGREEVGTVEELAQRFEAAVVLGGDEGEEGGSGSGNVHGHGGSDDVVFDEFIDMEGR</sequence>
<dbReference type="GO" id="GO:0008270">
    <property type="term" value="F:zinc ion binding"/>
    <property type="evidence" value="ECO:0007669"/>
    <property type="project" value="InterPro"/>
</dbReference>
<dbReference type="InterPro" id="IPR053187">
    <property type="entry name" value="Notoamide_regulator"/>
</dbReference>